<dbReference type="Proteomes" id="UP000582974">
    <property type="component" value="Unassembled WGS sequence"/>
</dbReference>
<keyword evidence="3" id="KW-0326">Glycosidase</keyword>
<organism evidence="5 6">
    <name type="scientific">Haloechinothrix aidingensis</name>
    <dbReference type="NCBI Taxonomy" id="2752311"/>
    <lineage>
        <taxon>Bacteria</taxon>
        <taxon>Bacillati</taxon>
        <taxon>Actinomycetota</taxon>
        <taxon>Actinomycetes</taxon>
        <taxon>Pseudonocardiales</taxon>
        <taxon>Pseudonocardiaceae</taxon>
        <taxon>Haloechinothrix</taxon>
    </lineage>
</organism>
<dbReference type="GO" id="GO:0005975">
    <property type="term" value="P:carbohydrate metabolic process"/>
    <property type="evidence" value="ECO:0007669"/>
    <property type="project" value="InterPro"/>
</dbReference>
<dbReference type="Gene3D" id="3.20.20.300">
    <property type="entry name" value="Glycoside hydrolase, family 3, N-terminal domain"/>
    <property type="match status" value="1"/>
</dbReference>
<keyword evidence="6" id="KW-1185">Reference proteome</keyword>
<dbReference type="GO" id="GO:0009254">
    <property type="term" value="P:peptidoglycan turnover"/>
    <property type="evidence" value="ECO:0007669"/>
    <property type="project" value="TreeGrafter"/>
</dbReference>
<dbReference type="EMBL" id="JACCKD010000009">
    <property type="protein sequence ID" value="MBA0128035.1"/>
    <property type="molecule type" value="Genomic_DNA"/>
</dbReference>
<evidence type="ECO:0000256" key="2">
    <source>
        <dbReference type="ARBA" id="ARBA00022801"/>
    </source>
</evidence>
<comment type="similarity">
    <text evidence="1">Belongs to the glycosyl hydrolase 3 family.</text>
</comment>
<evidence type="ECO:0000259" key="4">
    <source>
        <dbReference type="Pfam" id="PF00933"/>
    </source>
</evidence>
<feature type="domain" description="Glycoside hydrolase family 3 N-terminal" evidence="4">
    <location>
        <begin position="36"/>
        <end position="328"/>
    </location>
</feature>
<dbReference type="GO" id="GO:0004553">
    <property type="term" value="F:hydrolase activity, hydrolyzing O-glycosyl compounds"/>
    <property type="evidence" value="ECO:0007669"/>
    <property type="project" value="InterPro"/>
</dbReference>
<dbReference type="RefSeq" id="WP_180894828.1">
    <property type="nucleotide sequence ID" value="NZ_JACCKD010000009.1"/>
</dbReference>
<protein>
    <submittedName>
        <fullName evidence="5">Glycoside hydrolase family 3 protein</fullName>
    </submittedName>
</protein>
<proteinExistence type="inferred from homology"/>
<evidence type="ECO:0000256" key="1">
    <source>
        <dbReference type="ARBA" id="ARBA00005336"/>
    </source>
</evidence>
<dbReference type="Pfam" id="PF00933">
    <property type="entry name" value="Glyco_hydro_3"/>
    <property type="match status" value="1"/>
</dbReference>
<dbReference type="PANTHER" id="PTHR30480">
    <property type="entry name" value="BETA-HEXOSAMINIDASE-RELATED"/>
    <property type="match status" value="1"/>
</dbReference>
<dbReference type="PANTHER" id="PTHR30480:SF16">
    <property type="entry name" value="GLYCOSIDE HYDROLASE FAMILY 3 DOMAIN PROTEIN"/>
    <property type="match status" value="1"/>
</dbReference>
<evidence type="ECO:0000256" key="3">
    <source>
        <dbReference type="ARBA" id="ARBA00023295"/>
    </source>
</evidence>
<accession>A0A838AFV4</accession>
<comment type="caution">
    <text evidence="5">The sequence shown here is derived from an EMBL/GenBank/DDBJ whole genome shotgun (WGS) entry which is preliminary data.</text>
</comment>
<dbReference type="SUPFAM" id="SSF51445">
    <property type="entry name" value="(Trans)glycosidases"/>
    <property type="match status" value="1"/>
</dbReference>
<dbReference type="InterPro" id="IPR017853">
    <property type="entry name" value="GH"/>
</dbReference>
<evidence type="ECO:0000313" key="5">
    <source>
        <dbReference type="EMBL" id="MBA0128035.1"/>
    </source>
</evidence>
<dbReference type="AlphaFoldDB" id="A0A838AFV4"/>
<name>A0A838AFV4_9PSEU</name>
<dbReference type="InterPro" id="IPR001764">
    <property type="entry name" value="Glyco_hydro_3_N"/>
</dbReference>
<gene>
    <name evidence="5" type="ORF">H0B56_21020</name>
</gene>
<dbReference type="InterPro" id="IPR036962">
    <property type="entry name" value="Glyco_hydro_3_N_sf"/>
</dbReference>
<dbReference type="InterPro" id="IPR050226">
    <property type="entry name" value="NagZ_Beta-hexosaminidase"/>
</dbReference>
<reference evidence="5 6" key="1">
    <citation type="submission" date="2020-07" db="EMBL/GenBank/DDBJ databases">
        <title>Genome of Haloechinothrix sp.</title>
        <authorList>
            <person name="Tang S.-K."/>
            <person name="Yang L."/>
            <person name="Zhu W.-Y."/>
        </authorList>
    </citation>
    <scope>NUCLEOTIDE SEQUENCE [LARGE SCALE GENOMIC DNA]</scope>
    <source>
        <strain evidence="5 6">YIM 98757</strain>
    </source>
</reference>
<evidence type="ECO:0000313" key="6">
    <source>
        <dbReference type="Proteomes" id="UP000582974"/>
    </source>
</evidence>
<sequence length="483" mass="50182">MTPADPTLHRMAATTLLAPFAGPNAPGWLREAIADGLGGVCLFAINGNVTDTEQLTSLSTTLNSYGQPVIAIDEEGGDVTRLAHATGSPYPGNAALGAIDDTELTRAVHRSLGAELDDVGINLNLAPSGDVNTATDNPVIGTRSFGSDAALVSRHTGAAVRGLQEAGVAACVKHFPGHGATRQDSHHELPTIDISMDMLTNRELAPFRAAVTQGAQAIMTAHVRVPALTGADPATLSPAALDGLLRERMGYDGLIVSDALEMQAISDTVGVCEGAVRSLLAGADLLCLGAVQGPDVIRATTQAIVDAVRSGRLRAGRLEEAASRVRRLHAWRTTAGRAAFDGSIGLTAARQAVRVTGEPAPLREPLVVEIQTPNSMASGSLPWGIAAWLPGSDAARVEPSRCTPHTLLESARDRSLIIAVRDAHRHKQAQDLMSTLLAARPDATVVEMGLPTWQPPCTAYVATYGAAAVNGKAAAELLTTAAR</sequence>
<keyword evidence="2 5" id="KW-0378">Hydrolase</keyword>
<dbReference type="PRINTS" id="PR00133">
    <property type="entry name" value="GLHYDRLASE3"/>
</dbReference>